<dbReference type="RefSeq" id="WP_303911149.1">
    <property type="nucleotide sequence ID" value="NZ_DYXM01000076.1"/>
</dbReference>
<dbReference type="InterPro" id="IPR001647">
    <property type="entry name" value="HTH_TetR"/>
</dbReference>
<dbReference type="Pfam" id="PF18556">
    <property type="entry name" value="TetR_C_35"/>
    <property type="match status" value="1"/>
</dbReference>
<reference evidence="4" key="1">
    <citation type="journal article" date="2021" name="PeerJ">
        <title>Extensive microbial diversity within the chicken gut microbiome revealed by metagenomics and culture.</title>
        <authorList>
            <person name="Gilroy R."/>
            <person name="Ravi A."/>
            <person name="Getino M."/>
            <person name="Pursley I."/>
            <person name="Horton D.L."/>
            <person name="Alikhan N.F."/>
            <person name="Baker D."/>
            <person name="Gharbi K."/>
            <person name="Hall N."/>
            <person name="Watson M."/>
            <person name="Adriaenssens E.M."/>
            <person name="Foster-Nyarko E."/>
            <person name="Jarju S."/>
            <person name="Secka A."/>
            <person name="Antonio M."/>
            <person name="Oren A."/>
            <person name="Chaudhuri R.R."/>
            <person name="La Ragione R."/>
            <person name="Hildebrand F."/>
            <person name="Pallen M.J."/>
        </authorList>
    </citation>
    <scope>NUCLEOTIDE SEQUENCE</scope>
    <source>
        <strain evidence="4">ChiGjej1B1-18357</strain>
    </source>
</reference>
<feature type="DNA-binding region" description="H-T-H motif" evidence="2">
    <location>
        <begin position="29"/>
        <end position="48"/>
    </location>
</feature>
<feature type="domain" description="HTH tetR-type" evidence="3">
    <location>
        <begin position="6"/>
        <end position="66"/>
    </location>
</feature>
<dbReference type="Gene3D" id="1.10.357.10">
    <property type="entry name" value="Tetracycline Repressor, domain 2"/>
    <property type="match status" value="1"/>
</dbReference>
<organism evidence="4 5">
    <name type="scientific">Dietzia timorensis</name>
    <dbReference type="NCBI Taxonomy" id="499555"/>
    <lineage>
        <taxon>Bacteria</taxon>
        <taxon>Bacillati</taxon>
        <taxon>Actinomycetota</taxon>
        <taxon>Actinomycetes</taxon>
        <taxon>Mycobacteriales</taxon>
        <taxon>Dietziaceae</taxon>
        <taxon>Dietzia</taxon>
    </lineage>
</organism>
<evidence type="ECO:0000256" key="2">
    <source>
        <dbReference type="PROSITE-ProRule" id="PRU00335"/>
    </source>
</evidence>
<evidence type="ECO:0000256" key="1">
    <source>
        <dbReference type="ARBA" id="ARBA00023125"/>
    </source>
</evidence>
<accession>A0A921F1Y9</accession>
<protein>
    <submittedName>
        <fullName evidence="4">TetR/AcrR family transcriptional regulator</fullName>
    </submittedName>
</protein>
<dbReference type="PROSITE" id="PS50977">
    <property type="entry name" value="HTH_TETR_2"/>
    <property type="match status" value="1"/>
</dbReference>
<evidence type="ECO:0000313" key="5">
    <source>
        <dbReference type="Proteomes" id="UP000776650"/>
    </source>
</evidence>
<dbReference type="InterPro" id="IPR040611">
    <property type="entry name" value="AlkX_C"/>
</dbReference>
<dbReference type="SUPFAM" id="SSF46689">
    <property type="entry name" value="Homeodomain-like"/>
    <property type="match status" value="1"/>
</dbReference>
<dbReference type="Proteomes" id="UP000776650">
    <property type="component" value="Unassembled WGS sequence"/>
</dbReference>
<proteinExistence type="predicted"/>
<reference evidence="4" key="2">
    <citation type="submission" date="2021-09" db="EMBL/GenBank/DDBJ databases">
        <authorList>
            <person name="Gilroy R."/>
        </authorList>
    </citation>
    <scope>NUCLEOTIDE SEQUENCE</scope>
    <source>
        <strain evidence="4">ChiGjej1B1-18357</strain>
    </source>
</reference>
<gene>
    <name evidence="4" type="ORF">K8V11_04220</name>
</gene>
<dbReference type="GO" id="GO:0003677">
    <property type="term" value="F:DNA binding"/>
    <property type="evidence" value="ECO:0007669"/>
    <property type="project" value="UniProtKB-UniRule"/>
</dbReference>
<dbReference type="Pfam" id="PF00440">
    <property type="entry name" value="TetR_N"/>
    <property type="match status" value="1"/>
</dbReference>
<comment type="caution">
    <text evidence="4">The sequence shown here is derived from an EMBL/GenBank/DDBJ whole genome shotgun (WGS) entry which is preliminary data.</text>
</comment>
<dbReference type="AlphaFoldDB" id="A0A921F1Y9"/>
<evidence type="ECO:0000313" key="4">
    <source>
        <dbReference type="EMBL" id="HJE90196.1"/>
    </source>
</evidence>
<keyword evidence="1 2" id="KW-0238">DNA-binding</keyword>
<name>A0A921F1Y9_9ACTN</name>
<evidence type="ECO:0000259" key="3">
    <source>
        <dbReference type="PROSITE" id="PS50977"/>
    </source>
</evidence>
<sequence>MADARTTNRTLAFAALTSLLRGRDWSEVTMADVAREAKMSRQTLYSAFGNRQGLAKAYALQLAETFASAVRTQIEAYPGDIATGLSEGIQAFLSQSGHDPLIIALLSGETKPDLLALISTEAEPLIARATQVLKPAFTSSWMHIEDNVARWTAEVIARVGISFVSSPPKDLSGIAEGLATIIAPGLEAASAVDRSATSS</sequence>
<dbReference type="InterPro" id="IPR009057">
    <property type="entry name" value="Homeodomain-like_sf"/>
</dbReference>
<dbReference type="EMBL" id="DYXM01000076">
    <property type="protein sequence ID" value="HJE90196.1"/>
    <property type="molecule type" value="Genomic_DNA"/>
</dbReference>